<evidence type="ECO:0000256" key="3">
    <source>
        <dbReference type="ARBA" id="ARBA00022723"/>
    </source>
</evidence>
<accession>A0ABM0MHJ4</accession>
<keyword evidence="2" id="KW-0808">Transferase</keyword>
<proteinExistence type="predicted"/>
<dbReference type="CDD" id="cd16549">
    <property type="entry name" value="RING-HC_RNF166"/>
    <property type="match status" value="1"/>
</dbReference>
<dbReference type="Pfam" id="PF05605">
    <property type="entry name" value="zf-Di19"/>
    <property type="match status" value="1"/>
</dbReference>
<evidence type="ECO:0000256" key="1">
    <source>
        <dbReference type="ARBA" id="ARBA00004906"/>
    </source>
</evidence>
<dbReference type="GeneID" id="100376527"/>
<organism evidence="10 12">
    <name type="scientific">Saccoglossus kowalevskii</name>
    <name type="common">Acorn worm</name>
    <dbReference type="NCBI Taxonomy" id="10224"/>
    <lineage>
        <taxon>Eukaryota</taxon>
        <taxon>Metazoa</taxon>
        <taxon>Hemichordata</taxon>
        <taxon>Enteropneusta</taxon>
        <taxon>Harrimaniidae</taxon>
        <taxon>Saccoglossus</taxon>
    </lineage>
</organism>
<evidence type="ECO:0000256" key="5">
    <source>
        <dbReference type="ARBA" id="ARBA00022786"/>
    </source>
</evidence>
<evidence type="ECO:0000256" key="6">
    <source>
        <dbReference type="ARBA" id="ARBA00022833"/>
    </source>
</evidence>
<protein>
    <submittedName>
        <fullName evidence="11">RING finger protein 166-like isoform X1</fullName>
    </submittedName>
    <submittedName>
        <fullName evidence="12">RING finger protein 166-like isoform X2</fullName>
    </submittedName>
</protein>
<dbReference type="PROSITE" id="PS51803">
    <property type="entry name" value="ZF_C2HC_RNF"/>
    <property type="match status" value="1"/>
</dbReference>
<dbReference type="Pfam" id="PF18574">
    <property type="entry name" value="zf_C2HC_14"/>
    <property type="match status" value="1"/>
</dbReference>
<reference evidence="11 12" key="1">
    <citation type="submission" date="2025-05" db="UniProtKB">
        <authorList>
            <consortium name="RefSeq"/>
        </authorList>
    </citation>
    <scope>IDENTIFICATION</scope>
    <source>
        <tissue evidence="11 12">Testes</tissue>
    </source>
</reference>
<keyword evidence="3" id="KW-0479">Metal-binding</keyword>
<dbReference type="SUPFAM" id="SSF57850">
    <property type="entry name" value="RING/U-box"/>
    <property type="match status" value="1"/>
</dbReference>
<dbReference type="PANTHER" id="PTHR46016">
    <property type="entry name" value="ZINC FINGER, RING/FYVE/PHD-TYPE"/>
    <property type="match status" value="1"/>
</dbReference>
<evidence type="ECO:0000313" key="10">
    <source>
        <dbReference type="Proteomes" id="UP000694865"/>
    </source>
</evidence>
<evidence type="ECO:0000256" key="7">
    <source>
        <dbReference type="PROSITE-ProRule" id="PRU00175"/>
    </source>
</evidence>
<dbReference type="InterPro" id="IPR051438">
    <property type="entry name" value="RNF_E3_ubiq-protein_ligase"/>
</dbReference>
<dbReference type="PROSITE" id="PS50330">
    <property type="entry name" value="UIM"/>
    <property type="match status" value="1"/>
</dbReference>
<dbReference type="InterPro" id="IPR034734">
    <property type="entry name" value="ZF_C2HC_RNF"/>
</dbReference>
<keyword evidence="10" id="KW-1185">Reference proteome</keyword>
<dbReference type="InterPro" id="IPR008598">
    <property type="entry name" value="Di19_Zn-bd"/>
</dbReference>
<dbReference type="SMART" id="SM00184">
    <property type="entry name" value="RING"/>
    <property type="match status" value="1"/>
</dbReference>
<dbReference type="Gene3D" id="3.30.40.10">
    <property type="entry name" value="Zinc/RING finger domain, C3HC4 (zinc finger)"/>
    <property type="match status" value="1"/>
</dbReference>
<dbReference type="RefSeq" id="XP_006819485.1">
    <property type="nucleotide sequence ID" value="XM_006819422.1"/>
</dbReference>
<evidence type="ECO:0000256" key="4">
    <source>
        <dbReference type="ARBA" id="ARBA00022771"/>
    </source>
</evidence>
<dbReference type="InterPro" id="IPR027370">
    <property type="entry name" value="Znf-RING_euk"/>
</dbReference>
<dbReference type="RefSeq" id="XP_002737160.2">
    <property type="nucleotide sequence ID" value="XM_002737114.2"/>
</dbReference>
<name>A0ABM0MHJ4_SACKO</name>
<dbReference type="InterPro" id="IPR003903">
    <property type="entry name" value="UIM_dom"/>
</dbReference>
<evidence type="ECO:0000313" key="12">
    <source>
        <dbReference type="RefSeq" id="XP_006819485.1"/>
    </source>
</evidence>
<sequence>MFRMATRSESLVPPKVDDNFICSICLEVYRKPVTITCGHTFCRECLKPCIATAAPQCPVCRAAFDCKGKVRNNEVDRRMSSTQTTCKGCGTVMMYSKLRSHNSTCVKVKDSPNIKFSPVAETSQQIPNDLPNRSTFACPICHLKNFDSASLVKHCNDEHANVLSSVVCPICASMPWGDSNLRSSNFISHLNLRHKFEYETYVDYEEDDDEMLQAALKASLQESS</sequence>
<keyword evidence="5" id="KW-0833">Ubl conjugation pathway</keyword>
<evidence type="ECO:0000256" key="2">
    <source>
        <dbReference type="ARBA" id="ARBA00022679"/>
    </source>
</evidence>
<dbReference type="PROSITE" id="PS50089">
    <property type="entry name" value="ZF_RING_2"/>
    <property type="match status" value="1"/>
</dbReference>
<dbReference type="InterPro" id="IPR017907">
    <property type="entry name" value="Znf_RING_CS"/>
</dbReference>
<dbReference type="InterPro" id="IPR001841">
    <property type="entry name" value="Znf_RING"/>
</dbReference>
<dbReference type="Proteomes" id="UP000694865">
    <property type="component" value="Unplaced"/>
</dbReference>
<evidence type="ECO:0000259" key="9">
    <source>
        <dbReference type="PROSITE" id="PS51803"/>
    </source>
</evidence>
<feature type="domain" description="C2HC RNF-type" evidence="9">
    <location>
        <begin position="86"/>
        <end position="105"/>
    </location>
</feature>
<evidence type="ECO:0000259" key="8">
    <source>
        <dbReference type="PROSITE" id="PS50089"/>
    </source>
</evidence>
<comment type="pathway">
    <text evidence="1">Protein modification; protein ubiquitination.</text>
</comment>
<dbReference type="PANTHER" id="PTHR46016:SF1">
    <property type="entry name" value="RING-TYPE DOMAIN-CONTAINING PROTEIN"/>
    <property type="match status" value="1"/>
</dbReference>
<keyword evidence="6" id="KW-0862">Zinc</keyword>
<evidence type="ECO:0000313" key="11">
    <source>
        <dbReference type="RefSeq" id="XP_002737160.2"/>
    </source>
</evidence>
<dbReference type="PROSITE" id="PS00518">
    <property type="entry name" value="ZF_RING_1"/>
    <property type="match status" value="1"/>
</dbReference>
<feature type="domain" description="RING-type" evidence="8">
    <location>
        <begin position="22"/>
        <end position="61"/>
    </location>
</feature>
<keyword evidence="4 7" id="KW-0863">Zinc-finger</keyword>
<dbReference type="Pfam" id="PF13445">
    <property type="entry name" value="zf-RING_UBOX"/>
    <property type="match status" value="1"/>
</dbReference>
<gene>
    <name evidence="11 12" type="primary">LOC100376527</name>
</gene>
<dbReference type="InterPro" id="IPR013083">
    <property type="entry name" value="Znf_RING/FYVE/PHD"/>
</dbReference>